<evidence type="ECO:0000313" key="6">
    <source>
        <dbReference type="EMBL" id="JAG86044.1"/>
    </source>
</evidence>
<keyword evidence="2" id="KW-0677">Repeat</keyword>
<dbReference type="Pfam" id="PF13499">
    <property type="entry name" value="EF-hand_7"/>
    <property type="match status" value="2"/>
</dbReference>
<keyword evidence="1" id="KW-0479">Metal-binding</keyword>
<organism evidence="6">
    <name type="scientific">Wollemia nobilis</name>
    <dbReference type="NCBI Taxonomy" id="56998"/>
    <lineage>
        <taxon>Eukaryota</taxon>
        <taxon>Viridiplantae</taxon>
        <taxon>Streptophyta</taxon>
        <taxon>Embryophyta</taxon>
        <taxon>Tracheophyta</taxon>
        <taxon>Spermatophyta</taxon>
        <taxon>Pinopsida</taxon>
        <taxon>Pinidae</taxon>
        <taxon>Conifers II</taxon>
        <taxon>Araucariales</taxon>
        <taxon>Araucariaceae</taxon>
        <taxon>Wollemia</taxon>
    </lineage>
</organism>
<protein>
    <submittedName>
        <fullName evidence="6">TSA: Wollemia nobilis Ref_Wollemi_Transcript_19538_874 transcribed RNA sequence</fullName>
    </submittedName>
</protein>
<dbReference type="GO" id="GO:0005509">
    <property type="term" value="F:calcium ion binding"/>
    <property type="evidence" value="ECO:0007669"/>
    <property type="project" value="InterPro"/>
</dbReference>
<keyword evidence="3" id="KW-0106">Calcium</keyword>
<feature type="domain" description="EF-hand" evidence="5">
    <location>
        <begin position="108"/>
        <end position="143"/>
    </location>
</feature>
<dbReference type="SUPFAM" id="SSF47473">
    <property type="entry name" value="EF-hand"/>
    <property type="match status" value="1"/>
</dbReference>
<dbReference type="CDD" id="cd00051">
    <property type="entry name" value="EFh"/>
    <property type="match status" value="2"/>
</dbReference>
<feature type="domain" description="EF-hand" evidence="5">
    <location>
        <begin position="35"/>
        <end position="70"/>
    </location>
</feature>
<dbReference type="InterPro" id="IPR039647">
    <property type="entry name" value="EF_hand_pair_protein_CML-like"/>
</dbReference>
<evidence type="ECO:0000259" key="5">
    <source>
        <dbReference type="PROSITE" id="PS50222"/>
    </source>
</evidence>
<proteinExistence type="predicted"/>
<evidence type="ECO:0000256" key="2">
    <source>
        <dbReference type="ARBA" id="ARBA00022737"/>
    </source>
</evidence>
<dbReference type="PANTHER" id="PTHR10891">
    <property type="entry name" value="EF-HAND CALCIUM-BINDING DOMAIN CONTAINING PROTEIN"/>
    <property type="match status" value="1"/>
</dbReference>
<evidence type="ECO:0000256" key="1">
    <source>
        <dbReference type="ARBA" id="ARBA00022723"/>
    </source>
</evidence>
<dbReference type="SMART" id="SM00054">
    <property type="entry name" value="EFh"/>
    <property type="match status" value="4"/>
</dbReference>
<dbReference type="InterPro" id="IPR002048">
    <property type="entry name" value="EF_hand_dom"/>
</dbReference>
<dbReference type="AlphaFoldDB" id="A0A0C9RRE7"/>
<dbReference type="PROSITE" id="PS00018">
    <property type="entry name" value="EF_HAND_1"/>
    <property type="match status" value="3"/>
</dbReference>
<dbReference type="InterPro" id="IPR018247">
    <property type="entry name" value="EF_Hand_1_Ca_BS"/>
</dbReference>
<dbReference type="PROSITE" id="PS50222">
    <property type="entry name" value="EF_HAND_2"/>
    <property type="match status" value="4"/>
</dbReference>
<evidence type="ECO:0000256" key="4">
    <source>
        <dbReference type="SAM" id="MobiDB-lite"/>
    </source>
</evidence>
<feature type="domain" description="EF-hand" evidence="5">
    <location>
        <begin position="144"/>
        <end position="178"/>
    </location>
</feature>
<reference evidence="6" key="1">
    <citation type="submission" date="2015-02" db="EMBL/GenBank/DDBJ databases">
        <title>A transcriptome of Wollemia nobilis - a relic of Gondwana.</title>
        <authorList>
            <person name="Chia J.Y."/>
            <person name="Leong Y.S."/>
            <person name="Abdul Karim S."/>
            <person name="Wan Azmi N."/>
            <person name="Hercus R."/>
            <person name="Croft L."/>
        </authorList>
    </citation>
    <scope>NUCLEOTIDE SEQUENCE</scope>
    <source>
        <strain evidence="6">MaeBrown</strain>
        <tissue evidence="6">Leaf</tissue>
    </source>
</reference>
<accession>A0A0C9RRE7</accession>
<evidence type="ECO:0000256" key="3">
    <source>
        <dbReference type="ARBA" id="ARBA00022837"/>
    </source>
</evidence>
<dbReference type="Gene3D" id="1.10.238.10">
    <property type="entry name" value="EF-hand"/>
    <property type="match status" value="2"/>
</dbReference>
<sequence>MAYQQRTSTSSSSCAQGQPKLTRQQAPSTKYEVLSRIQELSDVFNSLDADGDGKISPCELGQIMRQVGYNATDEELRRMIAAVDTDGDGCIDLHEFIQMNTKGMNVSHHMNELRTAFKIFDGDNSGFITAQQLHDVLRSLGDPSSLDDCRQIIASIDADDDGLVSFEEFGILMANACA</sequence>
<dbReference type="InterPro" id="IPR011992">
    <property type="entry name" value="EF-hand-dom_pair"/>
</dbReference>
<dbReference type="FunFam" id="1.10.238.10:FF:000001">
    <property type="entry name" value="Calmodulin 1"/>
    <property type="match status" value="1"/>
</dbReference>
<feature type="region of interest" description="Disordered" evidence="4">
    <location>
        <begin position="1"/>
        <end position="28"/>
    </location>
</feature>
<dbReference type="EMBL" id="GCHU01019415">
    <property type="protein sequence ID" value="JAG86044.1"/>
    <property type="molecule type" value="Transcribed_RNA"/>
</dbReference>
<feature type="domain" description="EF-hand" evidence="5">
    <location>
        <begin position="71"/>
        <end position="106"/>
    </location>
</feature>
<name>A0A0C9RRE7_9CONI</name>